<evidence type="ECO:0000259" key="3">
    <source>
        <dbReference type="PROSITE" id="PS00498"/>
    </source>
</evidence>
<feature type="chain" id="PRO_5019229141" description="Tyrosinase copper-binding domain-containing protein" evidence="2">
    <location>
        <begin position="18"/>
        <end position="402"/>
    </location>
</feature>
<dbReference type="Pfam" id="PF00264">
    <property type="entry name" value="Tyrosinase"/>
    <property type="match status" value="1"/>
</dbReference>
<accession>A0A420YH84</accession>
<dbReference type="PROSITE" id="PS00498">
    <property type="entry name" value="TYROSINASE_2"/>
    <property type="match status" value="1"/>
</dbReference>
<dbReference type="SUPFAM" id="SSF48056">
    <property type="entry name" value="Di-copper centre-containing domain"/>
    <property type="match status" value="1"/>
</dbReference>
<dbReference type="Gene3D" id="1.10.1280.10">
    <property type="entry name" value="Di-copper center containing domain from catechol oxidase"/>
    <property type="match status" value="1"/>
</dbReference>
<dbReference type="InterPro" id="IPR050316">
    <property type="entry name" value="Tyrosinase/Hemocyanin"/>
</dbReference>
<feature type="signal peptide" evidence="2">
    <location>
        <begin position="1"/>
        <end position="17"/>
    </location>
</feature>
<dbReference type="InterPro" id="IPR002227">
    <property type="entry name" value="Tyrosinase_Cu-bd"/>
</dbReference>
<reference evidence="4 5" key="1">
    <citation type="submission" date="2018-08" db="EMBL/GenBank/DDBJ databases">
        <title>Draft genome of the lignicolous fungus Coniochaeta pulveracea.</title>
        <authorList>
            <person name="Borstlap C.J."/>
            <person name="De Witt R.N."/>
            <person name="Botha A."/>
            <person name="Volschenk H."/>
        </authorList>
    </citation>
    <scope>NUCLEOTIDE SEQUENCE [LARGE SCALE GENOMIC DNA]</scope>
    <source>
        <strain evidence="4 5">CAB683</strain>
    </source>
</reference>
<comment type="caution">
    <text evidence="4">The sequence shown here is derived from an EMBL/GenBank/DDBJ whole genome shotgun (WGS) entry which is preliminary data.</text>
</comment>
<keyword evidence="2" id="KW-0732">Signal</keyword>
<proteinExistence type="predicted"/>
<keyword evidence="1" id="KW-0479">Metal-binding</keyword>
<dbReference type="PANTHER" id="PTHR11474:SF116">
    <property type="entry name" value="TYROSINASE"/>
    <property type="match status" value="1"/>
</dbReference>
<keyword evidence="5" id="KW-1185">Reference proteome</keyword>
<feature type="domain" description="Tyrosinase copper-binding" evidence="3">
    <location>
        <begin position="323"/>
        <end position="334"/>
    </location>
</feature>
<protein>
    <recommendedName>
        <fullName evidence="3">Tyrosinase copper-binding domain-containing protein</fullName>
    </recommendedName>
</protein>
<dbReference type="GO" id="GO:0046872">
    <property type="term" value="F:metal ion binding"/>
    <property type="evidence" value="ECO:0007669"/>
    <property type="project" value="UniProtKB-KW"/>
</dbReference>
<dbReference type="GO" id="GO:0016491">
    <property type="term" value="F:oxidoreductase activity"/>
    <property type="evidence" value="ECO:0007669"/>
    <property type="project" value="InterPro"/>
</dbReference>
<dbReference type="EMBL" id="QVQW01000010">
    <property type="protein sequence ID" value="RKU47247.1"/>
    <property type="molecule type" value="Genomic_DNA"/>
</dbReference>
<organism evidence="4 5">
    <name type="scientific">Coniochaeta pulveracea</name>
    <dbReference type="NCBI Taxonomy" id="177199"/>
    <lineage>
        <taxon>Eukaryota</taxon>
        <taxon>Fungi</taxon>
        <taxon>Dikarya</taxon>
        <taxon>Ascomycota</taxon>
        <taxon>Pezizomycotina</taxon>
        <taxon>Sordariomycetes</taxon>
        <taxon>Sordariomycetidae</taxon>
        <taxon>Coniochaetales</taxon>
        <taxon>Coniochaetaceae</taxon>
        <taxon>Coniochaeta</taxon>
    </lineage>
</organism>
<dbReference type="STRING" id="177199.A0A420YH84"/>
<evidence type="ECO:0000256" key="2">
    <source>
        <dbReference type="SAM" id="SignalP"/>
    </source>
</evidence>
<dbReference type="Proteomes" id="UP000275385">
    <property type="component" value="Unassembled WGS sequence"/>
</dbReference>
<sequence>MHIRVLTALAAVAPIFGSPLVAPRDAASEAAAQVSAIAQLAYNATLKDVDPASSKRSAGSCTLKNLQVRREWNKLSSGDKKAYIKAVQCLQSKPSKTPASVAPGAKTRYDDFVATHINQTLTIHYTGNFLSWHRYYTWLYGEALRNECGYTGTQPYWDWGLTAITGLEKSAIFDGSDTSMSGNGIYQGPRPDYALGASTGLPPLYLPAGTGGGCVTSGPFKNMKVNLGPVALDLPGGAVGGDGPGTGLAYNPRCLSRDLKSAVVKKYANYTTILHNIISPSNVYDFQMEMQGVPGSGVLGIHGAGHYGSGGDPGDDVFVSPGDPVFYLHHAQIDRTWFLWQALHPGQAETIAGTNTFMNNPPSANTTLDDLVEFGYAAGPPRTIGDLLSTVDGPFCYTYSDL</sequence>
<dbReference type="PANTHER" id="PTHR11474">
    <property type="entry name" value="TYROSINASE FAMILY MEMBER"/>
    <property type="match status" value="1"/>
</dbReference>
<name>A0A420YH84_9PEZI</name>
<evidence type="ECO:0000313" key="5">
    <source>
        <dbReference type="Proteomes" id="UP000275385"/>
    </source>
</evidence>
<gene>
    <name evidence="4" type="ORF">DL546_008798</name>
</gene>
<dbReference type="OrthoDB" id="6132182at2759"/>
<dbReference type="AlphaFoldDB" id="A0A420YH84"/>
<dbReference type="InterPro" id="IPR008922">
    <property type="entry name" value="Di-copper_centre_dom_sf"/>
</dbReference>
<evidence type="ECO:0000313" key="4">
    <source>
        <dbReference type="EMBL" id="RKU47247.1"/>
    </source>
</evidence>
<dbReference type="PRINTS" id="PR00092">
    <property type="entry name" value="TYROSINASE"/>
</dbReference>
<evidence type="ECO:0000256" key="1">
    <source>
        <dbReference type="ARBA" id="ARBA00022723"/>
    </source>
</evidence>